<dbReference type="Pfam" id="PF00294">
    <property type="entry name" value="PfkB"/>
    <property type="match status" value="1"/>
</dbReference>
<evidence type="ECO:0000313" key="4">
    <source>
        <dbReference type="EMBL" id="CAA9574217.1"/>
    </source>
</evidence>
<dbReference type="Gene3D" id="3.40.1190.20">
    <property type="match status" value="1"/>
</dbReference>
<gene>
    <name evidence="4" type="ORF">AVDCRST_MAG88-2660</name>
</gene>
<dbReference type="PROSITE" id="PS51257">
    <property type="entry name" value="PROKAR_LIPOPROTEIN"/>
    <property type="match status" value="1"/>
</dbReference>
<dbReference type="GO" id="GO:0016301">
    <property type="term" value="F:kinase activity"/>
    <property type="evidence" value="ECO:0007669"/>
    <property type="project" value="UniProtKB-KW"/>
</dbReference>
<keyword evidence="2" id="KW-0418">Kinase</keyword>
<accession>A0A6J4VHY1</accession>
<evidence type="ECO:0000256" key="1">
    <source>
        <dbReference type="ARBA" id="ARBA00022679"/>
    </source>
</evidence>
<evidence type="ECO:0000259" key="3">
    <source>
        <dbReference type="Pfam" id="PF00294"/>
    </source>
</evidence>
<dbReference type="EMBL" id="CADCWM010000650">
    <property type="protein sequence ID" value="CAA9574217.1"/>
    <property type="molecule type" value="Genomic_DNA"/>
</dbReference>
<keyword evidence="1" id="KW-0808">Transferase</keyword>
<evidence type="ECO:0000256" key="2">
    <source>
        <dbReference type="ARBA" id="ARBA00022777"/>
    </source>
</evidence>
<dbReference type="PANTHER" id="PTHR10584">
    <property type="entry name" value="SUGAR KINASE"/>
    <property type="match status" value="1"/>
</dbReference>
<dbReference type="CDD" id="cd01941">
    <property type="entry name" value="YeiC_kinase_like"/>
    <property type="match status" value="1"/>
</dbReference>
<dbReference type="SUPFAM" id="SSF53613">
    <property type="entry name" value="Ribokinase-like"/>
    <property type="match status" value="1"/>
</dbReference>
<reference evidence="4" key="1">
    <citation type="submission" date="2020-02" db="EMBL/GenBank/DDBJ databases">
        <authorList>
            <person name="Meier V. D."/>
        </authorList>
    </citation>
    <scope>NUCLEOTIDE SEQUENCE</scope>
    <source>
        <strain evidence="4">AVDCRST_MAG88</strain>
    </source>
</reference>
<proteinExistence type="predicted"/>
<protein>
    <recommendedName>
        <fullName evidence="3">Carbohydrate kinase PfkB domain-containing protein</fullName>
    </recommendedName>
</protein>
<feature type="domain" description="Carbohydrate kinase PfkB" evidence="3">
    <location>
        <begin position="38"/>
        <end position="313"/>
    </location>
</feature>
<name>A0A6J4VHY1_9BACT</name>
<dbReference type="InterPro" id="IPR011611">
    <property type="entry name" value="PfkB_dom"/>
</dbReference>
<organism evidence="4">
    <name type="scientific">uncultured Thermomicrobiales bacterium</name>
    <dbReference type="NCBI Taxonomy" id="1645740"/>
    <lineage>
        <taxon>Bacteria</taxon>
        <taxon>Pseudomonadati</taxon>
        <taxon>Thermomicrobiota</taxon>
        <taxon>Thermomicrobia</taxon>
        <taxon>Thermomicrobiales</taxon>
        <taxon>environmental samples</taxon>
    </lineage>
</organism>
<sequence length="327" mass="33944">MSRLPLVGQVAYSREVAPVILIGSACFDVKGSLGPEGDGGYQTASSNPGRVRVSLGGTARNIAESLARLDVPVHLLTAIGDDEQGRAIIERTRAAGVAIDDEDVIVAPGATSGAYLALLRADGQLLVGVDDTHVTHAVTPRTIHRWRRTIRAAAFVVVDANLRPGTIRAVLRLCRWYGVRACLDPVSVALARRLAPCLGDAALITPNMREAAALSGLPVTGREEALAAARALRDRGAGIVVVTLAGGGAVYVAEAASGHVPAMETAVVDATGAGDALTAGVIYGLLNDFPLDDAIVLGTAMASFTMGSSETVRSDLTLERVYDHLKL</sequence>
<dbReference type="AlphaFoldDB" id="A0A6J4VHY1"/>
<dbReference type="PANTHER" id="PTHR10584:SF166">
    <property type="entry name" value="RIBOKINASE"/>
    <property type="match status" value="1"/>
</dbReference>
<dbReference type="InterPro" id="IPR029056">
    <property type="entry name" value="Ribokinase-like"/>
</dbReference>